<gene>
    <name evidence="3" type="ORF">T4A_1542</name>
    <name evidence="2" type="ORF">T4A_9877</name>
    <name evidence="5" type="ORF">T4B_2083</name>
    <name evidence="6" type="ORF">T4B_755</name>
    <name evidence="4" type="ORF">T4B_9624</name>
</gene>
<evidence type="ECO:0000313" key="3">
    <source>
        <dbReference type="EMBL" id="KRY64236.1"/>
    </source>
</evidence>
<sequence>MEQRKSENAGNMKQNKRKQQAMLGMHRKVEDIPKFN</sequence>
<organism evidence="3 7">
    <name type="scientific">Trichinella pseudospiralis</name>
    <name type="common">Parasitic roundworm</name>
    <dbReference type="NCBI Taxonomy" id="6337"/>
    <lineage>
        <taxon>Eukaryota</taxon>
        <taxon>Metazoa</taxon>
        <taxon>Ecdysozoa</taxon>
        <taxon>Nematoda</taxon>
        <taxon>Enoplea</taxon>
        <taxon>Dorylaimia</taxon>
        <taxon>Trichinellida</taxon>
        <taxon>Trichinellidae</taxon>
        <taxon>Trichinella</taxon>
    </lineage>
</organism>
<dbReference type="EMBL" id="JYDS01001290">
    <property type="protein sequence ID" value="KRY99238.1"/>
    <property type="molecule type" value="Genomic_DNA"/>
</dbReference>
<name>A0A0V1DRR1_TRIPS</name>
<dbReference type="Proteomes" id="UP000054805">
    <property type="component" value="Unassembled WGS sequence"/>
</dbReference>
<evidence type="ECO:0000313" key="7">
    <source>
        <dbReference type="Proteomes" id="UP000054632"/>
    </source>
</evidence>
<dbReference type="Proteomes" id="UP000054632">
    <property type="component" value="Unassembled WGS sequence"/>
</dbReference>
<reference evidence="7 8" key="1">
    <citation type="submission" date="2015-01" db="EMBL/GenBank/DDBJ databases">
        <title>Evolution of Trichinella species and genotypes.</title>
        <authorList>
            <person name="Korhonen P.K."/>
            <person name="Edoardo P."/>
            <person name="Giuseppe L.R."/>
            <person name="Gasser R.B."/>
        </authorList>
    </citation>
    <scope>NUCLEOTIDE SEQUENCE [LARGE SCALE GENOMIC DNA]</scope>
    <source>
        <strain evidence="3">ISS13</strain>
        <strain evidence="4">ISS588</strain>
    </source>
</reference>
<evidence type="ECO:0000313" key="5">
    <source>
        <dbReference type="EMBL" id="KRY99238.1"/>
    </source>
</evidence>
<evidence type="ECO:0000256" key="1">
    <source>
        <dbReference type="SAM" id="MobiDB-lite"/>
    </source>
</evidence>
<comment type="caution">
    <text evidence="3">The sequence shown here is derived from an EMBL/GenBank/DDBJ whole genome shotgun (WGS) entry which is preliminary data.</text>
</comment>
<feature type="compositionally biased region" description="Basic and acidic residues" evidence="1">
    <location>
        <begin position="27"/>
        <end position="36"/>
    </location>
</feature>
<protein>
    <submittedName>
        <fullName evidence="3">Uncharacterized protein</fullName>
    </submittedName>
</protein>
<dbReference type="EMBL" id="JYDR01000586">
    <property type="protein sequence ID" value="KRY64195.1"/>
    <property type="molecule type" value="Genomic_DNA"/>
</dbReference>
<feature type="region of interest" description="Disordered" evidence="1">
    <location>
        <begin position="1"/>
        <end position="36"/>
    </location>
</feature>
<evidence type="ECO:0000313" key="6">
    <source>
        <dbReference type="EMBL" id="KRZ00802.1"/>
    </source>
</evidence>
<proteinExistence type="predicted"/>
<evidence type="ECO:0000313" key="4">
    <source>
        <dbReference type="EMBL" id="KRY98907.1"/>
    </source>
</evidence>
<dbReference type="EMBL" id="JYDS01001459">
    <property type="protein sequence ID" value="KRY98907.1"/>
    <property type="molecule type" value="Genomic_DNA"/>
</dbReference>
<evidence type="ECO:0000313" key="2">
    <source>
        <dbReference type="EMBL" id="KRY64195.1"/>
    </source>
</evidence>
<dbReference type="EMBL" id="JYDS01000745">
    <property type="protein sequence ID" value="KRZ00802.1"/>
    <property type="molecule type" value="Genomic_DNA"/>
</dbReference>
<dbReference type="AlphaFoldDB" id="A0A0V1DRR1"/>
<keyword evidence="8" id="KW-1185">Reference proteome</keyword>
<evidence type="ECO:0000313" key="8">
    <source>
        <dbReference type="Proteomes" id="UP000054805"/>
    </source>
</evidence>
<accession>A0A0V1DRR1</accession>
<dbReference type="EMBL" id="JYDR01000553">
    <property type="protein sequence ID" value="KRY64236.1"/>
    <property type="molecule type" value="Genomic_DNA"/>
</dbReference>